<accession>A0AAD1XW40</accession>
<feature type="region of interest" description="Disordered" evidence="1">
    <location>
        <begin position="351"/>
        <end position="398"/>
    </location>
</feature>
<organism evidence="2 3">
    <name type="scientific">Euplotes crassus</name>
    <dbReference type="NCBI Taxonomy" id="5936"/>
    <lineage>
        <taxon>Eukaryota</taxon>
        <taxon>Sar</taxon>
        <taxon>Alveolata</taxon>
        <taxon>Ciliophora</taxon>
        <taxon>Intramacronucleata</taxon>
        <taxon>Spirotrichea</taxon>
        <taxon>Hypotrichia</taxon>
        <taxon>Euplotida</taxon>
        <taxon>Euplotidae</taxon>
        <taxon>Moneuplotes</taxon>
    </lineage>
</organism>
<comment type="caution">
    <text evidence="2">The sequence shown here is derived from an EMBL/GenBank/DDBJ whole genome shotgun (WGS) entry which is preliminary data.</text>
</comment>
<evidence type="ECO:0000313" key="2">
    <source>
        <dbReference type="EMBL" id="CAI2380533.1"/>
    </source>
</evidence>
<feature type="region of interest" description="Disordered" evidence="1">
    <location>
        <begin position="264"/>
        <end position="306"/>
    </location>
</feature>
<keyword evidence="3" id="KW-1185">Reference proteome</keyword>
<proteinExistence type="predicted"/>
<dbReference type="EMBL" id="CAMPGE010022495">
    <property type="protein sequence ID" value="CAI2380533.1"/>
    <property type="molecule type" value="Genomic_DNA"/>
</dbReference>
<gene>
    <name evidence="2" type="ORF">ECRASSUSDP1_LOCUS21969</name>
</gene>
<evidence type="ECO:0000313" key="3">
    <source>
        <dbReference type="Proteomes" id="UP001295684"/>
    </source>
</evidence>
<dbReference type="AlphaFoldDB" id="A0AAD1XW40"/>
<dbReference type="SUPFAM" id="SSF81383">
    <property type="entry name" value="F-box domain"/>
    <property type="match status" value="1"/>
</dbReference>
<dbReference type="InterPro" id="IPR036047">
    <property type="entry name" value="F-box-like_dom_sf"/>
</dbReference>
<feature type="compositionally biased region" description="Low complexity" evidence="1">
    <location>
        <begin position="270"/>
        <end position="283"/>
    </location>
</feature>
<feature type="compositionally biased region" description="Basic and acidic residues" evidence="1">
    <location>
        <begin position="375"/>
        <end position="386"/>
    </location>
</feature>
<protein>
    <recommendedName>
        <fullName evidence="4">F-box domain-containing protein</fullName>
    </recommendedName>
</protein>
<evidence type="ECO:0008006" key="4">
    <source>
        <dbReference type="Google" id="ProtNLM"/>
    </source>
</evidence>
<feature type="compositionally biased region" description="Low complexity" evidence="1">
    <location>
        <begin position="358"/>
        <end position="372"/>
    </location>
</feature>
<reference evidence="2" key="1">
    <citation type="submission" date="2023-07" db="EMBL/GenBank/DDBJ databases">
        <authorList>
            <consortium name="AG Swart"/>
            <person name="Singh M."/>
            <person name="Singh A."/>
            <person name="Seah K."/>
            <person name="Emmerich C."/>
        </authorList>
    </citation>
    <scope>NUCLEOTIDE SEQUENCE</scope>
    <source>
        <strain evidence="2">DP1</strain>
    </source>
</reference>
<evidence type="ECO:0000256" key="1">
    <source>
        <dbReference type="SAM" id="MobiDB-lite"/>
    </source>
</evidence>
<dbReference type="Proteomes" id="UP001295684">
    <property type="component" value="Unassembled WGS sequence"/>
</dbReference>
<sequence length="398" mass="45411">MGGCCSSKNIKIKAKYKVSVMHTTVPRRDKTGIESQTSSQYKKLVQINAMNYMDSCNEKSVKSREYLLQIPPCEAILCLLDRIFSYYDFDDLEKMACVCRLFCYTATMDKLYSCRINSIDSEGESSNKEDERHKTSQKIKVQAMDNNEKKVIKKISSKEENWSKRGDGGSVMHHLSPNTSNSVLRTIKSGAITAFEHSPSIIDGKGTTRRKNNFSNFDTNGQRRFTINNLTEKEKDQLLKTVVFTENEVYSDSEHMNKCYKSIKTEEVRNPSSNRNSNTSKTKAGYQKGPKRRESQMVRLDVPKAQPHYSRRFTKVDASVIKKLITKKHHRPSVFIKNDLGSILEDIKESIGDEKESNSSISSSSESNSSDYISEDPKQPNHDKRMSAFPVYHKPNLV</sequence>
<name>A0AAD1XW40_EUPCR</name>